<keyword evidence="2" id="KW-0902">Two-component regulatory system</keyword>
<organism evidence="10">
    <name type="scientific">Attheya septentrionalis</name>
    <dbReference type="NCBI Taxonomy" id="420275"/>
    <lineage>
        <taxon>Eukaryota</taxon>
        <taxon>Sar</taxon>
        <taxon>Stramenopiles</taxon>
        <taxon>Ochrophyta</taxon>
        <taxon>Bacillariophyta</taxon>
        <taxon>Coscinodiscophyceae</taxon>
        <taxon>Chaetocerotophycidae</taxon>
        <taxon>Chaetocerotales</taxon>
        <taxon>Attheyaceae</taxon>
        <taxon>Attheya</taxon>
    </lineage>
</organism>
<feature type="modified residue" description="4-aspartylphosphate" evidence="6">
    <location>
        <position position="180"/>
    </location>
</feature>
<dbReference type="Gene3D" id="1.10.10.10">
    <property type="entry name" value="Winged helix-like DNA-binding domain superfamily/Winged helix DNA-binding domain"/>
    <property type="match status" value="1"/>
</dbReference>
<dbReference type="Gene3D" id="3.40.50.2300">
    <property type="match status" value="1"/>
</dbReference>
<dbReference type="GO" id="GO:0032993">
    <property type="term" value="C:protein-DNA complex"/>
    <property type="evidence" value="ECO:0007669"/>
    <property type="project" value="TreeGrafter"/>
</dbReference>
<reference evidence="10" key="1">
    <citation type="submission" date="2021-01" db="EMBL/GenBank/DDBJ databases">
        <authorList>
            <person name="Corre E."/>
            <person name="Pelletier E."/>
            <person name="Niang G."/>
            <person name="Scheremetjew M."/>
            <person name="Finn R."/>
            <person name="Kale V."/>
            <person name="Holt S."/>
            <person name="Cochrane G."/>
            <person name="Meng A."/>
            <person name="Brown T."/>
            <person name="Cohen L."/>
        </authorList>
    </citation>
    <scope>NUCLEOTIDE SEQUENCE</scope>
    <source>
        <strain evidence="10">CCMP2084</strain>
    </source>
</reference>
<keyword evidence="7" id="KW-0812">Transmembrane</keyword>
<evidence type="ECO:0000259" key="9">
    <source>
        <dbReference type="PROSITE" id="PS50110"/>
    </source>
</evidence>
<dbReference type="SUPFAM" id="SSF52172">
    <property type="entry name" value="CheY-like"/>
    <property type="match status" value="1"/>
</dbReference>
<sequence length="355" mass="40355">MSRCASYWRWTWSVATIVIICVIRVSFVAAFATHPSSATNSRLQMIISRDTLVPWRQRNDVIWKLLAAMDDETDEMDSHWIGDELTEADEMETNGGNSMRPEEFSRQRDPMWYERSKKWVVIVDDEEPIRQAVGQYLFDSGYQVTACADATMALDMCRGEEEQRQQQQQHKGLPDLIVSDVRMPGMDGIELLNEIRADPELVGIPVVLLTAKGMTQDRIRGFQAGADAYIPKPFDPEELLSIIDSSIQRHEMLNAENVQVGDLKKELDDIKYLLQTGGAGVGNGWVTATKVFLTPDERKVLKLLCQGNKTKDIAEELFSSPRRVEQHLTSMYRKTQVSNRTELVRWAISTGNVQI</sequence>
<evidence type="ECO:0000256" key="2">
    <source>
        <dbReference type="ARBA" id="ARBA00023012"/>
    </source>
</evidence>
<evidence type="ECO:0008006" key="11">
    <source>
        <dbReference type="Google" id="ProtNLM"/>
    </source>
</evidence>
<evidence type="ECO:0000256" key="3">
    <source>
        <dbReference type="ARBA" id="ARBA00023015"/>
    </source>
</evidence>
<feature type="domain" description="Response regulatory" evidence="9">
    <location>
        <begin position="119"/>
        <end position="247"/>
    </location>
</feature>
<dbReference type="SUPFAM" id="SSF46894">
    <property type="entry name" value="C-terminal effector domain of the bipartite response regulators"/>
    <property type="match status" value="1"/>
</dbReference>
<evidence type="ECO:0000256" key="1">
    <source>
        <dbReference type="ARBA" id="ARBA00022553"/>
    </source>
</evidence>
<dbReference type="InterPro" id="IPR039420">
    <property type="entry name" value="WalR-like"/>
</dbReference>
<keyword evidence="4" id="KW-0238">DNA-binding</keyword>
<feature type="transmembrane region" description="Helical" evidence="7">
    <location>
        <begin position="12"/>
        <end position="32"/>
    </location>
</feature>
<dbReference type="InterPro" id="IPR011006">
    <property type="entry name" value="CheY-like_superfamily"/>
</dbReference>
<protein>
    <recommendedName>
        <fullName evidence="11">Transcriptional regulator ycf27</fullName>
    </recommendedName>
</protein>
<name>A0A7S2UIB0_9STRA</name>
<dbReference type="PROSITE" id="PS50110">
    <property type="entry name" value="RESPONSE_REGULATORY"/>
    <property type="match status" value="1"/>
</dbReference>
<accession>A0A7S2UIB0</accession>
<evidence type="ECO:0000256" key="4">
    <source>
        <dbReference type="ARBA" id="ARBA00023125"/>
    </source>
</evidence>
<keyword evidence="3" id="KW-0805">Transcription regulation</keyword>
<evidence type="ECO:0000256" key="5">
    <source>
        <dbReference type="ARBA" id="ARBA00023163"/>
    </source>
</evidence>
<dbReference type="InterPro" id="IPR016032">
    <property type="entry name" value="Sig_transdc_resp-reg_C-effctor"/>
</dbReference>
<gene>
    <name evidence="10" type="ORF">ASEP1449_LOCUS10986</name>
</gene>
<keyword evidence="1 6" id="KW-0597">Phosphoprotein</keyword>
<keyword evidence="5" id="KW-0804">Transcription</keyword>
<dbReference type="InterPro" id="IPR000792">
    <property type="entry name" value="Tscrpt_reg_LuxR_C"/>
</dbReference>
<evidence type="ECO:0000313" key="10">
    <source>
        <dbReference type="EMBL" id="CAD9819154.1"/>
    </source>
</evidence>
<evidence type="ECO:0000256" key="6">
    <source>
        <dbReference type="PROSITE-ProRule" id="PRU00169"/>
    </source>
</evidence>
<proteinExistence type="predicted"/>
<dbReference type="InterPro" id="IPR001789">
    <property type="entry name" value="Sig_transdc_resp-reg_receiver"/>
</dbReference>
<keyword evidence="7" id="KW-1133">Transmembrane helix</keyword>
<keyword evidence="7" id="KW-0472">Membrane</keyword>
<dbReference type="InterPro" id="IPR036388">
    <property type="entry name" value="WH-like_DNA-bd_sf"/>
</dbReference>
<dbReference type="PANTHER" id="PTHR48111">
    <property type="entry name" value="REGULATOR OF RPOS"/>
    <property type="match status" value="1"/>
</dbReference>
<feature type="domain" description="HTH luxR-type" evidence="8">
    <location>
        <begin position="286"/>
        <end position="351"/>
    </location>
</feature>
<dbReference type="GO" id="GO:0000156">
    <property type="term" value="F:phosphorelay response regulator activity"/>
    <property type="evidence" value="ECO:0007669"/>
    <property type="project" value="TreeGrafter"/>
</dbReference>
<dbReference type="SMART" id="SM00421">
    <property type="entry name" value="HTH_LUXR"/>
    <property type="match status" value="1"/>
</dbReference>
<dbReference type="AlphaFoldDB" id="A0A7S2UIB0"/>
<dbReference type="PROSITE" id="PS50043">
    <property type="entry name" value="HTH_LUXR_2"/>
    <property type="match status" value="1"/>
</dbReference>
<dbReference type="PRINTS" id="PR00038">
    <property type="entry name" value="HTHLUXR"/>
</dbReference>
<dbReference type="GO" id="GO:0006355">
    <property type="term" value="P:regulation of DNA-templated transcription"/>
    <property type="evidence" value="ECO:0007669"/>
    <property type="project" value="InterPro"/>
</dbReference>
<evidence type="ECO:0000259" key="8">
    <source>
        <dbReference type="PROSITE" id="PS50043"/>
    </source>
</evidence>
<dbReference type="CDD" id="cd06170">
    <property type="entry name" value="LuxR_C_like"/>
    <property type="match status" value="1"/>
</dbReference>
<dbReference type="GO" id="GO:0000976">
    <property type="term" value="F:transcription cis-regulatory region binding"/>
    <property type="evidence" value="ECO:0007669"/>
    <property type="project" value="TreeGrafter"/>
</dbReference>
<dbReference type="PANTHER" id="PTHR48111:SF1">
    <property type="entry name" value="TWO-COMPONENT RESPONSE REGULATOR ORR33"/>
    <property type="match status" value="1"/>
</dbReference>
<dbReference type="GO" id="GO:0005829">
    <property type="term" value="C:cytosol"/>
    <property type="evidence" value="ECO:0007669"/>
    <property type="project" value="TreeGrafter"/>
</dbReference>
<dbReference type="SMART" id="SM00448">
    <property type="entry name" value="REC"/>
    <property type="match status" value="1"/>
</dbReference>
<dbReference type="EMBL" id="HBHQ01016435">
    <property type="protein sequence ID" value="CAD9819154.1"/>
    <property type="molecule type" value="Transcribed_RNA"/>
</dbReference>
<evidence type="ECO:0000256" key="7">
    <source>
        <dbReference type="SAM" id="Phobius"/>
    </source>
</evidence>
<dbReference type="Pfam" id="PF00196">
    <property type="entry name" value="GerE"/>
    <property type="match status" value="1"/>
</dbReference>
<dbReference type="Pfam" id="PF00072">
    <property type="entry name" value="Response_reg"/>
    <property type="match status" value="1"/>
</dbReference>